<comment type="domain">
    <text evidence="11">A pair of annexin repeats may form one binding site for calcium and phospholipid.</text>
</comment>
<comment type="function">
    <text evidence="8">Involved in reproduction of the worm. Involved in host-parasite interaction. Delivered into the host cell by means of parasite exosomes. Binds to acidic phospholipid membranes in a calcium-dependent manner in vitro. Causes aggregation of liposomes in the presence of calcium, but not in its absence. Likely to promote membrane fusion. May provide structural integrity within the tegument.</text>
</comment>
<keyword evidence="4 11" id="KW-0677">Repeat</keyword>
<dbReference type="Proteomes" id="UP001519460">
    <property type="component" value="Unassembled WGS sequence"/>
</dbReference>
<dbReference type="PANTHER" id="PTHR10502:SF102">
    <property type="entry name" value="ANNEXIN B11"/>
    <property type="match status" value="1"/>
</dbReference>
<comment type="similarity">
    <text evidence="3 11">Belongs to the annexin family.</text>
</comment>
<dbReference type="FunFam" id="1.10.220.10:FF:000001">
    <property type="entry name" value="Annexin"/>
    <property type="match status" value="2"/>
</dbReference>
<dbReference type="Pfam" id="PF00191">
    <property type="entry name" value="Annexin"/>
    <property type="match status" value="8"/>
</dbReference>
<keyword evidence="7 11" id="KW-0111">Calcium/phospholipid-binding</keyword>
<comment type="caution">
    <text evidence="13">The sequence shown here is derived from an EMBL/GenBank/DDBJ whole genome shotgun (WGS) entry which is preliminary data.</text>
</comment>
<evidence type="ECO:0000256" key="7">
    <source>
        <dbReference type="ARBA" id="ARBA00023302"/>
    </source>
</evidence>
<feature type="region of interest" description="Disordered" evidence="12">
    <location>
        <begin position="126"/>
        <end position="193"/>
    </location>
</feature>
<reference evidence="13 14" key="1">
    <citation type="journal article" date="2023" name="Sci. Data">
        <title>Genome assembly of the Korean intertidal mud-creeper Batillaria attramentaria.</title>
        <authorList>
            <person name="Patra A.K."/>
            <person name="Ho P.T."/>
            <person name="Jun S."/>
            <person name="Lee S.J."/>
            <person name="Kim Y."/>
            <person name="Won Y.J."/>
        </authorList>
    </citation>
    <scope>NUCLEOTIDE SEQUENCE [LARGE SCALE GENOMIC DNA]</scope>
    <source>
        <strain evidence="13">Wonlab-2016</strain>
    </source>
</reference>
<evidence type="ECO:0000256" key="4">
    <source>
        <dbReference type="ARBA" id="ARBA00022737"/>
    </source>
</evidence>
<name>A0ABD0KLQ9_9CAEN</name>
<keyword evidence="14" id="KW-1185">Reference proteome</keyword>
<evidence type="ECO:0000256" key="11">
    <source>
        <dbReference type="RuleBase" id="RU003540"/>
    </source>
</evidence>
<dbReference type="SUPFAM" id="SSF47874">
    <property type="entry name" value="Annexin"/>
    <property type="match status" value="2"/>
</dbReference>
<sequence length="1086" mass="120591">MPSAGALPAPFITPVREHFGGLATNHIDTSTYIDISIEAPNCKLYFTTDGSKPMPFQRKIGSKEFTFKYFAPFTLKPGKRTVRAVAVSRDRLHESAVVSKTFQVDDIGDCSGNTDTSSFFETTDVTTDTDTSATLTSKSSRSKSKRKKSPVRKGRATPKEAWATTGLYDGFGSGADEQAPNPTVQIPDGPFNPTNYSGTQINIWGAPPGSAWPGMNAQPGMVAFGNGPPVPQYPVQYGFLTEQMIQGLRPKEEKKEEGVTLGDIRKLMEENSKKQAPPKPAVEYRPSYQDPPLNAVSPGNGDFKENMLHIYAHMVNYAKSNGDFRLKVAEPKMGKMLEAKFQDEGDGYRISLLMAKPGVPRGSVKKNTKPPTGKKKEPEKKASDTEKKPPKKEKPAPKKDPYYEMETENLNQKGTVEPYANFNAEQDAEVLHGAIKGLGTDEDALINVLAYRSNPQRMEICAAYKTMFGKDLIDDIKGDTSGNFCEVLKSLCMAPAEFDAYQCHKAIKGLGTDEDVLIEVLCTRSNAQLQEVKRVYKEKYGKELEKDIIGDTSGDFKKLLVGLVQANRSDSKEVDRNKAHQDAKALYEAGEGKWGTDESRFNVILVSRSYPQLRATFEEYKKISKKDIEEALKSELSGDLLSGMKTIVRCVQNKFGHFARQLQKTMKGVGTDDDTLIRVIVSRCEIDLANIKEEFEKLTGQTLEQYITDDTSGDYQRTLLALVTGGPPPEMAAKSGKGFVQAVKMKTEEELDEDVKMESEPVQEDPTVVPFEGFNAEQDCEALRKAMKGWGTDEAAIIEVLSHRSQDQRKEIAVTYKTMFGKDLAEELKSELSGNFKTLCVESLLGSADFDAKQLHKAISGLGTDEKVLVEIICTRTNDQLKAIKEAYKANYGKELEADVAGDTSGHFKRLLIGCLQANRPEGQEFDRNKAKQDAQALFEAGEKKWGTDESRFNVVLVSRSYPQLRATFQEYAKLANKDIEDSISSEMSGDLKKGMLAIVRVIRSKATYFATELHTAMKGLGTDDDTLVRIVLSRCEVDMVQIKQEFQRNFKQTLAQFITDDTSGDYRAMLLSLIGEPKTKKCKYM</sequence>
<feature type="region of interest" description="Disordered" evidence="12">
    <location>
        <begin position="358"/>
        <end position="404"/>
    </location>
</feature>
<dbReference type="FunFam" id="1.10.220.10:FF:000002">
    <property type="entry name" value="Annexin"/>
    <property type="match status" value="2"/>
</dbReference>
<dbReference type="InterPro" id="IPR026876">
    <property type="entry name" value="Fn3_assoc_repeat"/>
</dbReference>
<gene>
    <name evidence="13" type="ORF">BaRGS_00020628</name>
</gene>
<dbReference type="FunFam" id="1.10.220.10:FF:000010">
    <property type="entry name" value="Annexin"/>
    <property type="match status" value="1"/>
</dbReference>
<keyword evidence="5 11" id="KW-0106">Calcium</keyword>
<dbReference type="PROSITE" id="PS51897">
    <property type="entry name" value="ANNEXIN_2"/>
    <property type="match status" value="8"/>
</dbReference>
<proteinExistence type="inferred from homology"/>
<organism evidence="13 14">
    <name type="scientific">Batillaria attramentaria</name>
    <dbReference type="NCBI Taxonomy" id="370345"/>
    <lineage>
        <taxon>Eukaryota</taxon>
        <taxon>Metazoa</taxon>
        <taxon>Spiralia</taxon>
        <taxon>Lophotrochozoa</taxon>
        <taxon>Mollusca</taxon>
        <taxon>Gastropoda</taxon>
        <taxon>Caenogastropoda</taxon>
        <taxon>Sorbeoconcha</taxon>
        <taxon>Cerithioidea</taxon>
        <taxon>Batillariidae</taxon>
        <taxon>Batillaria</taxon>
    </lineage>
</organism>
<dbReference type="InterPro" id="IPR037104">
    <property type="entry name" value="Annexin_sf"/>
</dbReference>
<dbReference type="InterPro" id="IPR001464">
    <property type="entry name" value="Annexin"/>
</dbReference>
<evidence type="ECO:0000256" key="2">
    <source>
        <dbReference type="ARBA" id="ARBA00004550"/>
    </source>
</evidence>
<dbReference type="InterPro" id="IPR018502">
    <property type="entry name" value="Annexin_repeat"/>
</dbReference>
<keyword evidence="6 11" id="KW-0041">Annexin</keyword>
<evidence type="ECO:0000313" key="13">
    <source>
        <dbReference type="EMBL" id="KAK7488186.1"/>
    </source>
</evidence>
<evidence type="ECO:0000256" key="10">
    <source>
        <dbReference type="ARBA" id="ARBA00077076"/>
    </source>
</evidence>
<dbReference type="GO" id="GO:0005576">
    <property type="term" value="C:extracellular region"/>
    <property type="evidence" value="ECO:0007669"/>
    <property type="project" value="UniProtKB-SubCell"/>
</dbReference>
<evidence type="ECO:0000256" key="12">
    <source>
        <dbReference type="SAM" id="MobiDB-lite"/>
    </source>
</evidence>
<dbReference type="GO" id="GO:0043657">
    <property type="term" value="C:host cell"/>
    <property type="evidence" value="ECO:0007669"/>
    <property type="project" value="UniProtKB-SubCell"/>
</dbReference>
<dbReference type="Gene3D" id="1.10.220.10">
    <property type="entry name" value="Annexin"/>
    <property type="match status" value="8"/>
</dbReference>
<dbReference type="PROSITE" id="PS00223">
    <property type="entry name" value="ANNEXIN_1"/>
    <property type="match status" value="4"/>
</dbReference>
<evidence type="ECO:0000256" key="1">
    <source>
        <dbReference type="ARBA" id="ARBA00004340"/>
    </source>
</evidence>
<evidence type="ECO:0000313" key="14">
    <source>
        <dbReference type="Proteomes" id="UP001519460"/>
    </source>
</evidence>
<evidence type="ECO:0000256" key="3">
    <source>
        <dbReference type="ARBA" id="ARBA00007831"/>
    </source>
</evidence>
<dbReference type="PANTHER" id="PTHR10502">
    <property type="entry name" value="ANNEXIN"/>
    <property type="match status" value="1"/>
</dbReference>
<evidence type="ECO:0000256" key="8">
    <source>
        <dbReference type="ARBA" id="ARBA00059330"/>
    </source>
</evidence>
<feature type="compositionally biased region" description="Low complexity" evidence="12">
    <location>
        <begin position="126"/>
        <end position="139"/>
    </location>
</feature>
<dbReference type="FunFam" id="1.10.220.10:FF:000003">
    <property type="entry name" value="Annexin"/>
    <property type="match status" value="1"/>
</dbReference>
<evidence type="ECO:0000256" key="6">
    <source>
        <dbReference type="ARBA" id="ARBA00023216"/>
    </source>
</evidence>
<feature type="compositionally biased region" description="Basic and acidic residues" evidence="12">
    <location>
        <begin position="374"/>
        <end position="402"/>
    </location>
</feature>
<feature type="region of interest" description="Disordered" evidence="12">
    <location>
        <begin position="269"/>
        <end position="300"/>
    </location>
</feature>
<dbReference type="Pfam" id="PF13287">
    <property type="entry name" value="Fn3_assoc"/>
    <property type="match status" value="1"/>
</dbReference>
<accession>A0ABD0KLQ9</accession>
<protein>
    <recommendedName>
        <fullName evidence="10 11">Annexin</fullName>
    </recommendedName>
</protein>
<dbReference type="AlphaFoldDB" id="A0ABD0KLQ9"/>
<dbReference type="PRINTS" id="PR00196">
    <property type="entry name" value="ANNEXIN"/>
</dbReference>
<evidence type="ECO:0000256" key="9">
    <source>
        <dbReference type="ARBA" id="ARBA00060393"/>
    </source>
</evidence>
<dbReference type="EMBL" id="JACVVK020000154">
    <property type="protein sequence ID" value="KAK7488186.1"/>
    <property type="molecule type" value="Genomic_DNA"/>
</dbReference>
<evidence type="ECO:0000256" key="5">
    <source>
        <dbReference type="ARBA" id="ARBA00022837"/>
    </source>
</evidence>
<dbReference type="GO" id="GO:0005544">
    <property type="term" value="F:calcium-dependent phospholipid binding"/>
    <property type="evidence" value="ECO:0007669"/>
    <property type="project" value="UniProtKB-KW"/>
</dbReference>
<dbReference type="InterPro" id="IPR018252">
    <property type="entry name" value="Annexin_repeat_CS"/>
</dbReference>
<dbReference type="SMART" id="SM00335">
    <property type="entry name" value="ANX"/>
    <property type="match status" value="8"/>
</dbReference>
<comment type="subcellular location">
    <subcellularLocation>
        <location evidence="1">Host cell</location>
    </subcellularLocation>
    <subcellularLocation>
        <location evidence="2">Secreted</location>
        <location evidence="2">Extracellular exosome</location>
    </subcellularLocation>
    <subcellularLocation>
        <location evidence="9">Tegument</location>
    </subcellularLocation>
</comment>
<dbReference type="FunFam" id="1.10.220.10:FF:000004">
    <property type="entry name" value="Annexin"/>
    <property type="match status" value="2"/>
</dbReference>
<feature type="compositionally biased region" description="Basic residues" evidence="12">
    <location>
        <begin position="140"/>
        <end position="156"/>
    </location>
</feature>